<dbReference type="Pfam" id="PF13661">
    <property type="entry name" value="2OG-FeII_Oxy_4"/>
    <property type="match status" value="1"/>
</dbReference>
<keyword evidence="3" id="KW-0479">Metal-binding</keyword>
<evidence type="ECO:0000256" key="3">
    <source>
        <dbReference type="ARBA" id="ARBA00022723"/>
    </source>
</evidence>
<gene>
    <name evidence="10" type="ORF">BASA50_003716</name>
</gene>
<dbReference type="Gene3D" id="2.60.120.620">
    <property type="entry name" value="q2cbj1_9rhob like domain"/>
    <property type="match status" value="2"/>
</dbReference>
<dbReference type="InterPro" id="IPR039558">
    <property type="entry name" value="TPA1/OFD1_N"/>
</dbReference>
<comment type="cofactor">
    <cofactor evidence="1">
        <name>L-ascorbate</name>
        <dbReference type="ChEBI" id="CHEBI:38290"/>
    </cofactor>
</comment>
<comment type="catalytic activity">
    <reaction evidence="8">
        <text>[ribosomal protein uS12]-L-proline + 2-oxoglutarate + O2 = [ribosomal protein uS12]-(3S)-3-hydroxy-L-proline + succinate + CO2</text>
        <dbReference type="Rhea" id="RHEA:54156"/>
        <dbReference type="Rhea" id="RHEA-COMP:13816"/>
        <dbReference type="Rhea" id="RHEA-COMP:13818"/>
        <dbReference type="ChEBI" id="CHEBI:15379"/>
        <dbReference type="ChEBI" id="CHEBI:16526"/>
        <dbReference type="ChEBI" id="CHEBI:16810"/>
        <dbReference type="ChEBI" id="CHEBI:30031"/>
        <dbReference type="ChEBI" id="CHEBI:50342"/>
        <dbReference type="ChEBI" id="CHEBI:85428"/>
    </reaction>
</comment>
<dbReference type="InterPro" id="IPR051842">
    <property type="entry name" value="uS12_prolyl_hydroxylase"/>
</dbReference>
<keyword evidence="6" id="KW-0560">Oxidoreductase</keyword>
<evidence type="ECO:0000256" key="2">
    <source>
        <dbReference type="ARBA" id="ARBA00007443"/>
    </source>
</evidence>
<evidence type="ECO:0000256" key="8">
    <source>
        <dbReference type="ARBA" id="ARBA00047444"/>
    </source>
</evidence>
<dbReference type="PANTHER" id="PTHR12117:SF0">
    <property type="entry name" value="PROLYL 3-HYDROXYLASE OGFOD1"/>
    <property type="match status" value="1"/>
</dbReference>
<keyword evidence="4" id="KW-0847">Vitamin C</keyword>
<dbReference type="InterPro" id="IPR005123">
    <property type="entry name" value="Oxoglu/Fe-dep_dioxygenase_dom"/>
</dbReference>
<feature type="domain" description="Fe2OG dioxygenase" evidence="9">
    <location>
        <begin position="183"/>
        <end position="289"/>
    </location>
</feature>
<reference evidence="10 11" key="1">
    <citation type="submission" date="2021-02" db="EMBL/GenBank/DDBJ databases">
        <title>Variation within the Batrachochytrium salamandrivorans European outbreak.</title>
        <authorList>
            <person name="Kelly M."/>
            <person name="Pasmans F."/>
            <person name="Shea T.P."/>
            <person name="Munoz J.F."/>
            <person name="Carranza S."/>
            <person name="Cuomo C.A."/>
            <person name="Martel A."/>
        </authorList>
    </citation>
    <scope>NUCLEOTIDE SEQUENCE [LARGE SCALE GENOMIC DNA]</scope>
    <source>
        <strain evidence="10 11">AMFP18/2</strain>
    </source>
</reference>
<keyword evidence="7" id="KW-0408">Iron</keyword>
<organism evidence="10 11">
    <name type="scientific">Batrachochytrium salamandrivorans</name>
    <dbReference type="NCBI Taxonomy" id="1357716"/>
    <lineage>
        <taxon>Eukaryota</taxon>
        <taxon>Fungi</taxon>
        <taxon>Fungi incertae sedis</taxon>
        <taxon>Chytridiomycota</taxon>
        <taxon>Chytridiomycota incertae sedis</taxon>
        <taxon>Chytridiomycetes</taxon>
        <taxon>Rhizophydiales</taxon>
        <taxon>Rhizophydiales incertae sedis</taxon>
        <taxon>Batrachochytrium</taxon>
    </lineage>
</organism>
<keyword evidence="5" id="KW-0223">Dioxygenase</keyword>
<protein>
    <recommendedName>
        <fullName evidence="9">Fe2OG dioxygenase domain-containing protein</fullName>
    </recommendedName>
</protein>
<proteinExistence type="inferred from homology"/>
<evidence type="ECO:0000256" key="7">
    <source>
        <dbReference type="ARBA" id="ARBA00023004"/>
    </source>
</evidence>
<dbReference type="EMBL" id="JAFCIX010000102">
    <property type="protein sequence ID" value="KAH6598681.1"/>
    <property type="molecule type" value="Genomic_DNA"/>
</dbReference>
<evidence type="ECO:0000313" key="11">
    <source>
        <dbReference type="Proteomes" id="UP001648503"/>
    </source>
</evidence>
<evidence type="ECO:0000256" key="1">
    <source>
        <dbReference type="ARBA" id="ARBA00001961"/>
    </source>
</evidence>
<accession>A0ABQ8FI90</accession>
<evidence type="ECO:0000259" key="9">
    <source>
        <dbReference type="PROSITE" id="PS51471"/>
    </source>
</evidence>
<evidence type="ECO:0000256" key="6">
    <source>
        <dbReference type="ARBA" id="ARBA00023002"/>
    </source>
</evidence>
<evidence type="ECO:0000313" key="10">
    <source>
        <dbReference type="EMBL" id="KAH6598681.1"/>
    </source>
</evidence>
<dbReference type="InterPro" id="IPR019601">
    <property type="entry name" value="Oxoglutarate/Fe-dep_Oase_C"/>
</dbReference>
<evidence type="ECO:0000256" key="5">
    <source>
        <dbReference type="ARBA" id="ARBA00022964"/>
    </source>
</evidence>
<dbReference type="Pfam" id="PF10637">
    <property type="entry name" value="Ofd1_CTDD"/>
    <property type="match status" value="1"/>
</dbReference>
<evidence type="ECO:0000256" key="4">
    <source>
        <dbReference type="ARBA" id="ARBA00022896"/>
    </source>
</evidence>
<dbReference type="PROSITE" id="PS51471">
    <property type="entry name" value="FE2OG_OXY"/>
    <property type="match status" value="1"/>
</dbReference>
<dbReference type="Proteomes" id="UP001648503">
    <property type="component" value="Unassembled WGS sequence"/>
</dbReference>
<name>A0ABQ8FI90_9FUNG</name>
<dbReference type="SMART" id="SM00702">
    <property type="entry name" value="P4Hc"/>
    <property type="match status" value="1"/>
</dbReference>
<comment type="similarity">
    <text evidence="2">Belongs to the TPA1 family.</text>
</comment>
<keyword evidence="11" id="KW-1185">Reference proteome</keyword>
<dbReference type="InterPro" id="IPR006620">
    <property type="entry name" value="Pro_4_hyd_alph"/>
</dbReference>
<dbReference type="PANTHER" id="PTHR12117">
    <property type="entry name" value="HISTONE ACETYLTRANSFERASE COMPLEX"/>
    <property type="match status" value="1"/>
</dbReference>
<sequence length="520" mass="58534">MLHLSSNKRDALESPSAECVLQTKKACVSGSLDNTSDNRFDFHAAGLNPVYQQVDFIQTMGNAFKHGSSAAYTLPKRAEGELHDRSDNSTSQDQDCASQASVYARPFRSVLLPDIFDPAFLTRVRTELLCEEFSLKSNDLYHFLQSGDLKTTTRPSLVTLRETIYSRQFLSFMESITGISLSTTVDLSAHRYPENGYLLCHDDAIGSEEDARRIAFIIYLVEEDWCDSDGGMLQLYNCDDKGKPDRIVRSVVPQWNSMAFFEVLPTSHHEVQQVLCPRDRISISGWFHGPPQGIPPSPSLTSITTHPTLQHWINPTYLSSKSMEAIQLKMCQDSTVELQQFLKPDQYKLLRDAMDMASFDHLLGPANIQRVRVMGDTAVPAQPHLHIIDDFTSMLTSSYFSVYIESITGILLKHQPTTFQLRSFSAGDYTLMHDGGVEPVGIDVVYSCPGGPVNTPWDDTHWSGGMHYIADKETLLSIFPTENTLFVVYRDPGTMRFVKMLTAKCTKTRREMSIVYEESE</sequence>
<comment type="caution">
    <text evidence="10">The sequence shown here is derived from an EMBL/GenBank/DDBJ whole genome shotgun (WGS) entry which is preliminary data.</text>
</comment>